<comment type="caution">
    <text evidence="1">The sequence shown here is derived from an EMBL/GenBank/DDBJ whole genome shotgun (WGS) entry which is preliminary data.</text>
</comment>
<reference evidence="1" key="3">
    <citation type="journal article" date="2019" name="G3 (Bethesda)">
        <title>Hybrid Assembly of the Genome of the Entomopathogenic Nematode Steinernema carpocapsae Identifies the X-Chromosome.</title>
        <authorList>
            <person name="Serra L."/>
            <person name="Macchietto M."/>
            <person name="Macias-Munoz A."/>
            <person name="McGill C.J."/>
            <person name="Rodriguez I.M."/>
            <person name="Rodriguez B."/>
            <person name="Murad R."/>
            <person name="Mortazavi A."/>
        </authorList>
    </citation>
    <scope>NUCLEOTIDE SEQUENCE</scope>
    <source>
        <strain evidence="1">ALL</strain>
    </source>
</reference>
<sequence>MYQIRMFTACTHGLLSPKTRVLFVYLPFPSSQICNSLVCSFHVLTTFSVFSSRQILVAAVEMNSRIYEVWRN</sequence>
<gene>
    <name evidence="1" type="ORF">L596_015374</name>
</gene>
<proteinExistence type="predicted"/>
<dbReference type="EMBL" id="AZBU02000004">
    <property type="protein sequence ID" value="TKR81515.1"/>
    <property type="molecule type" value="Genomic_DNA"/>
</dbReference>
<accession>A0A4V6A333</accession>
<reference evidence="1" key="2">
    <citation type="journal article" date="2015" name="Genome Biol.">
        <title>Comparative genomics of Steinernema reveals deeply conserved gene regulatory networks.</title>
        <authorList>
            <person name="Dillman A.R."/>
            <person name="Macchietto M."/>
            <person name="Porter C.F."/>
            <person name="Rogers A."/>
            <person name="Williams B."/>
            <person name="Antoshechkin I."/>
            <person name="Lee M.M."/>
            <person name="Goodwin Z."/>
            <person name="Lu X."/>
            <person name="Lewis E.E."/>
            <person name="Goodrich-Blair H."/>
            <person name="Stock S.P."/>
            <person name="Adams B.J."/>
            <person name="Sternberg P.W."/>
            <person name="Mortazavi A."/>
        </authorList>
    </citation>
    <scope>NUCLEOTIDE SEQUENCE [LARGE SCALE GENOMIC DNA]</scope>
    <source>
        <strain evidence="1">ALL</strain>
    </source>
</reference>
<protein>
    <submittedName>
        <fullName evidence="1">Uncharacterized protein</fullName>
    </submittedName>
</protein>
<dbReference type="AlphaFoldDB" id="A0A4V6A333"/>
<organism evidence="1">
    <name type="scientific">Steinernema carpocapsae</name>
    <name type="common">Entomopathogenic nematode</name>
    <dbReference type="NCBI Taxonomy" id="34508"/>
    <lineage>
        <taxon>Eukaryota</taxon>
        <taxon>Metazoa</taxon>
        <taxon>Ecdysozoa</taxon>
        <taxon>Nematoda</taxon>
        <taxon>Chromadorea</taxon>
        <taxon>Rhabditida</taxon>
        <taxon>Tylenchina</taxon>
        <taxon>Panagrolaimomorpha</taxon>
        <taxon>Strongyloidoidea</taxon>
        <taxon>Steinernematidae</taxon>
        <taxon>Steinernema</taxon>
    </lineage>
</organism>
<evidence type="ECO:0000313" key="1">
    <source>
        <dbReference type="EMBL" id="TKR81515.1"/>
    </source>
</evidence>
<reference evidence="1" key="1">
    <citation type="submission" date="2013-11" db="EMBL/GenBank/DDBJ databases">
        <authorList>
            <person name="Sternberg P."/>
            <person name="Dillman A."/>
            <person name="Macchietto M."/>
        </authorList>
    </citation>
    <scope>NUCLEOTIDE SEQUENCE</scope>
    <source>
        <strain evidence="1">ALL</strain>
    </source>
</reference>
<name>A0A4V6A333_STECR</name>